<protein>
    <submittedName>
        <fullName evidence="2">Uncharacterized protein</fullName>
    </submittedName>
</protein>
<evidence type="ECO:0000313" key="2">
    <source>
        <dbReference type="EMBL" id="MPD05571.1"/>
    </source>
</evidence>
<dbReference type="AlphaFoldDB" id="A0A5B7K9A3"/>
<keyword evidence="3" id="KW-1185">Reference proteome</keyword>
<sequence>MSRLFYTQHPATRTTRCDTQTPLPHKPPILSRPPTSLPLTTRTHTHFDSETLLSAARQLSKGSG</sequence>
<feature type="compositionally biased region" description="Low complexity" evidence="1">
    <location>
        <begin position="32"/>
        <end position="42"/>
    </location>
</feature>
<dbReference type="Proteomes" id="UP000324222">
    <property type="component" value="Unassembled WGS sequence"/>
</dbReference>
<evidence type="ECO:0000256" key="1">
    <source>
        <dbReference type="SAM" id="MobiDB-lite"/>
    </source>
</evidence>
<comment type="caution">
    <text evidence="2">The sequence shown here is derived from an EMBL/GenBank/DDBJ whole genome shotgun (WGS) entry which is preliminary data.</text>
</comment>
<accession>A0A5B7K9A3</accession>
<evidence type="ECO:0000313" key="3">
    <source>
        <dbReference type="Proteomes" id="UP000324222"/>
    </source>
</evidence>
<organism evidence="2 3">
    <name type="scientific">Portunus trituberculatus</name>
    <name type="common">Swimming crab</name>
    <name type="synonym">Neptunus trituberculatus</name>
    <dbReference type="NCBI Taxonomy" id="210409"/>
    <lineage>
        <taxon>Eukaryota</taxon>
        <taxon>Metazoa</taxon>
        <taxon>Ecdysozoa</taxon>
        <taxon>Arthropoda</taxon>
        <taxon>Crustacea</taxon>
        <taxon>Multicrustacea</taxon>
        <taxon>Malacostraca</taxon>
        <taxon>Eumalacostraca</taxon>
        <taxon>Eucarida</taxon>
        <taxon>Decapoda</taxon>
        <taxon>Pleocyemata</taxon>
        <taxon>Brachyura</taxon>
        <taxon>Eubrachyura</taxon>
        <taxon>Portunoidea</taxon>
        <taxon>Portunidae</taxon>
        <taxon>Portuninae</taxon>
        <taxon>Portunus</taxon>
    </lineage>
</organism>
<reference evidence="2 3" key="1">
    <citation type="submission" date="2019-05" db="EMBL/GenBank/DDBJ databases">
        <title>Another draft genome of Portunus trituberculatus and its Hox gene families provides insights of decapod evolution.</title>
        <authorList>
            <person name="Jeong J.-H."/>
            <person name="Song I."/>
            <person name="Kim S."/>
            <person name="Choi T."/>
            <person name="Kim D."/>
            <person name="Ryu S."/>
            <person name="Kim W."/>
        </authorList>
    </citation>
    <scope>NUCLEOTIDE SEQUENCE [LARGE SCALE GENOMIC DNA]</scope>
    <source>
        <tissue evidence="2">Muscle</tissue>
    </source>
</reference>
<gene>
    <name evidence="2" type="ORF">E2C01_101321</name>
</gene>
<dbReference type="EMBL" id="VSRR010146690">
    <property type="protein sequence ID" value="MPD05571.1"/>
    <property type="molecule type" value="Genomic_DNA"/>
</dbReference>
<feature type="region of interest" description="Disordered" evidence="1">
    <location>
        <begin position="1"/>
        <end position="51"/>
    </location>
</feature>
<name>A0A5B7K9A3_PORTR</name>
<feature type="compositionally biased region" description="Polar residues" evidence="1">
    <location>
        <begin position="9"/>
        <end position="22"/>
    </location>
</feature>
<proteinExistence type="predicted"/>